<dbReference type="InParanoid" id="A0A1D6JV60"/>
<reference evidence="2" key="1">
    <citation type="submission" date="2015-12" db="EMBL/GenBank/DDBJ databases">
        <title>Update maize B73 reference genome by single molecule sequencing technologies.</title>
        <authorList>
            <consortium name="Maize Genome Sequencing Project"/>
            <person name="Ware D."/>
        </authorList>
    </citation>
    <scope>NUCLEOTIDE SEQUENCE [LARGE SCALE GENOMIC DNA]</scope>
    <source>
        <tissue evidence="2">Seedling</tissue>
    </source>
</reference>
<dbReference type="AlphaFoldDB" id="A0A1D6JV60"/>
<proteinExistence type="predicted"/>
<evidence type="ECO:0000313" key="2">
    <source>
        <dbReference type="EMBL" id="ONL95699.1"/>
    </source>
</evidence>
<protein>
    <submittedName>
        <fullName evidence="2">Uncharacterized protein</fullName>
    </submittedName>
</protein>
<dbReference type="EMBL" id="CM007647">
    <property type="protein sequence ID" value="ONL95699.1"/>
    <property type="molecule type" value="Genomic_DNA"/>
</dbReference>
<gene>
    <name evidence="2" type="ORF">ZEAMMB73_Zm00001d028333</name>
</gene>
<organism evidence="2">
    <name type="scientific">Zea mays</name>
    <name type="common">Maize</name>
    <dbReference type="NCBI Taxonomy" id="4577"/>
    <lineage>
        <taxon>Eukaryota</taxon>
        <taxon>Viridiplantae</taxon>
        <taxon>Streptophyta</taxon>
        <taxon>Embryophyta</taxon>
        <taxon>Tracheophyta</taxon>
        <taxon>Spermatophyta</taxon>
        <taxon>Magnoliopsida</taxon>
        <taxon>Liliopsida</taxon>
        <taxon>Poales</taxon>
        <taxon>Poaceae</taxon>
        <taxon>PACMAD clade</taxon>
        <taxon>Panicoideae</taxon>
        <taxon>Andropogonodae</taxon>
        <taxon>Andropogoneae</taxon>
        <taxon>Tripsacinae</taxon>
        <taxon>Zea</taxon>
    </lineage>
</organism>
<name>A0A1D6JV60_MAIZE</name>
<evidence type="ECO:0000256" key="1">
    <source>
        <dbReference type="SAM" id="MobiDB-lite"/>
    </source>
</evidence>
<sequence length="128" mass="14940">MEDEHHKKEVHKQVRPSPASRGSRVKIMGKKPLPSAMQGNRRRGQVRRGSGSQSTTQIPVVVATCTSIEKHVRNEEEEEILIDMNDELYDDADVGEEEGMMMMMRRRRRRGRNRRAIMCQRLRRQIEA</sequence>
<accession>A0A1D6JV60</accession>
<feature type="region of interest" description="Disordered" evidence="1">
    <location>
        <begin position="1"/>
        <end position="58"/>
    </location>
</feature>